<evidence type="ECO:0000313" key="7">
    <source>
        <dbReference type="Proteomes" id="UP001396334"/>
    </source>
</evidence>
<accession>A0ABR2QKL5</accession>
<dbReference type="Gene3D" id="1.10.600.10">
    <property type="entry name" value="Farnesyl Diphosphate Synthase"/>
    <property type="match status" value="1"/>
</dbReference>
<dbReference type="PANTHER" id="PTHR31225:SF252">
    <property type="entry name" value="TERPENE SYNTHASE 12-RELATED"/>
    <property type="match status" value="1"/>
</dbReference>
<gene>
    <name evidence="6" type="ORF">V6N11_083000</name>
</gene>
<keyword evidence="7" id="KW-1185">Reference proteome</keyword>
<keyword evidence="2" id="KW-0479">Metal-binding</keyword>
<dbReference type="Pfam" id="PF03936">
    <property type="entry name" value="Terpene_synth_C"/>
    <property type="match status" value="1"/>
</dbReference>
<sequence>MALLLPTSVNLCLSRVNPKQVMIPTTIRHRQVVSDRTSFNICRAVSSATQVSVYDESKDGRRSANYQPTIWSYGFLQSLNNDHADVIYKERAEKLEKEVRFAINDEGAEPVDLLELIDDIQRLGLGHLFEMDIERALQKFVSSDDGVVTTEHSLHAAALRFRLLRQHGYEISQDVFKAFKDNKGNFKECLYKDAKGMLSLYEASHLAFEGDDLMEEALAFSRMHLIDLHGVRNLENGFLEQVTHALELPQHRRMLRLEARWYIETYSRKATAKSTVLELAKLNFNMVQSTLQEDLKDMTRWWVGTGLVNKLNFARDRLMECFFWSVGVVSEPQFRNCRKSLTKVASLVTIIDDVYDVYGTLDELERFTDAVQRWDVCAARNLPKCMELCFLALYNSVNEMAYETLRDHGKNIIPYLAKAWADLCKAFLQEAKWASSKHIPSFEDYLENAWMSVSGHTFLVHAFFLQSSDITSEALESLEQYHDVFRWPSTVFRLYNDLGTAKDELERGESVNSITCYMKETGCSEAMARQHISDQIDNCWRKMNRFRIDEVGLRVDGNGTPMALQVLGGDRAVELQAEVKAMTRTANATVYSLELLSNKYGSRPVLVKTKQKFEVHFSSNNN</sequence>
<dbReference type="InterPro" id="IPR001906">
    <property type="entry name" value="Terpene_synth_N"/>
</dbReference>
<reference evidence="6 7" key="1">
    <citation type="journal article" date="2024" name="G3 (Bethesda)">
        <title>Genome assembly of Hibiscus sabdariffa L. provides insights into metabolisms of medicinal natural products.</title>
        <authorList>
            <person name="Kim T."/>
        </authorList>
    </citation>
    <scope>NUCLEOTIDE SEQUENCE [LARGE SCALE GENOMIC DNA]</scope>
    <source>
        <strain evidence="6">TK-2024</strain>
        <tissue evidence="6">Old leaves</tissue>
    </source>
</reference>
<dbReference type="Proteomes" id="UP001396334">
    <property type="component" value="Unassembled WGS sequence"/>
</dbReference>
<evidence type="ECO:0000256" key="3">
    <source>
        <dbReference type="ARBA" id="ARBA00022842"/>
    </source>
</evidence>
<comment type="caution">
    <text evidence="6">The sequence shown here is derived from an EMBL/GenBank/DDBJ whole genome shotgun (WGS) entry which is preliminary data.</text>
</comment>
<dbReference type="InterPro" id="IPR036965">
    <property type="entry name" value="Terpene_synth_N_sf"/>
</dbReference>
<dbReference type="InterPro" id="IPR044814">
    <property type="entry name" value="Terpene_cyclase_plant_C1"/>
</dbReference>
<evidence type="ECO:0008006" key="8">
    <source>
        <dbReference type="Google" id="ProtNLM"/>
    </source>
</evidence>
<evidence type="ECO:0000313" key="6">
    <source>
        <dbReference type="EMBL" id="KAK9001212.1"/>
    </source>
</evidence>
<evidence type="ECO:0000256" key="2">
    <source>
        <dbReference type="ARBA" id="ARBA00022723"/>
    </source>
</evidence>
<dbReference type="InterPro" id="IPR034741">
    <property type="entry name" value="Terpene_cyclase-like_1_C"/>
</dbReference>
<dbReference type="InterPro" id="IPR008930">
    <property type="entry name" value="Terpenoid_cyclase/PrenylTrfase"/>
</dbReference>
<dbReference type="PANTHER" id="PTHR31225">
    <property type="entry name" value="OS04G0344100 PROTEIN-RELATED"/>
    <property type="match status" value="1"/>
</dbReference>
<dbReference type="Pfam" id="PF01397">
    <property type="entry name" value="Terpene_synth"/>
    <property type="match status" value="1"/>
</dbReference>
<evidence type="ECO:0000256" key="1">
    <source>
        <dbReference type="ARBA" id="ARBA00001946"/>
    </source>
</evidence>
<dbReference type="SUPFAM" id="SSF48576">
    <property type="entry name" value="Terpenoid synthases"/>
    <property type="match status" value="1"/>
</dbReference>
<dbReference type="EMBL" id="JBBPBN010000036">
    <property type="protein sequence ID" value="KAK9001212.1"/>
    <property type="molecule type" value="Genomic_DNA"/>
</dbReference>
<comment type="cofactor">
    <cofactor evidence="1">
        <name>Mg(2+)</name>
        <dbReference type="ChEBI" id="CHEBI:18420"/>
    </cofactor>
</comment>
<dbReference type="SFLD" id="SFLDS00005">
    <property type="entry name" value="Isoprenoid_Synthase_Type_I"/>
    <property type="match status" value="1"/>
</dbReference>
<protein>
    <recommendedName>
        <fullName evidence="8">(+)-delta-cadinene synthase</fullName>
    </recommendedName>
</protein>
<dbReference type="InterPro" id="IPR008949">
    <property type="entry name" value="Isoprenoid_synthase_dom_sf"/>
</dbReference>
<organism evidence="6 7">
    <name type="scientific">Hibiscus sabdariffa</name>
    <name type="common">roselle</name>
    <dbReference type="NCBI Taxonomy" id="183260"/>
    <lineage>
        <taxon>Eukaryota</taxon>
        <taxon>Viridiplantae</taxon>
        <taxon>Streptophyta</taxon>
        <taxon>Embryophyta</taxon>
        <taxon>Tracheophyta</taxon>
        <taxon>Spermatophyta</taxon>
        <taxon>Magnoliopsida</taxon>
        <taxon>eudicotyledons</taxon>
        <taxon>Gunneridae</taxon>
        <taxon>Pentapetalae</taxon>
        <taxon>rosids</taxon>
        <taxon>malvids</taxon>
        <taxon>Malvales</taxon>
        <taxon>Malvaceae</taxon>
        <taxon>Malvoideae</taxon>
        <taxon>Hibiscus</taxon>
    </lineage>
</organism>
<keyword evidence="3" id="KW-0460">Magnesium</keyword>
<feature type="domain" description="Terpene synthase metal-binding" evidence="5">
    <location>
        <begin position="306"/>
        <end position="542"/>
    </location>
</feature>
<evidence type="ECO:0000259" key="4">
    <source>
        <dbReference type="Pfam" id="PF01397"/>
    </source>
</evidence>
<dbReference type="Gene3D" id="1.50.10.130">
    <property type="entry name" value="Terpene synthase, N-terminal domain"/>
    <property type="match status" value="1"/>
</dbReference>
<dbReference type="SFLD" id="SFLDG01019">
    <property type="entry name" value="Terpene_Cyclase_Like_1_C_Termi"/>
    <property type="match status" value="1"/>
</dbReference>
<proteinExistence type="predicted"/>
<dbReference type="InterPro" id="IPR005630">
    <property type="entry name" value="Terpene_synthase_metal-bd"/>
</dbReference>
<name>A0ABR2QKL5_9ROSI</name>
<dbReference type="InterPro" id="IPR050148">
    <property type="entry name" value="Terpene_synthase-like"/>
</dbReference>
<evidence type="ECO:0000259" key="5">
    <source>
        <dbReference type="Pfam" id="PF03936"/>
    </source>
</evidence>
<dbReference type="CDD" id="cd00684">
    <property type="entry name" value="Terpene_cyclase_plant_C1"/>
    <property type="match status" value="1"/>
</dbReference>
<dbReference type="SUPFAM" id="SSF48239">
    <property type="entry name" value="Terpenoid cyclases/Protein prenyltransferases"/>
    <property type="match status" value="1"/>
</dbReference>
<feature type="domain" description="Terpene synthase N-terminal" evidence="4">
    <location>
        <begin position="70"/>
        <end position="246"/>
    </location>
</feature>